<dbReference type="InterPro" id="IPR020471">
    <property type="entry name" value="AKR"/>
</dbReference>
<dbReference type="Proteomes" id="UP000655225">
    <property type="component" value="Unassembled WGS sequence"/>
</dbReference>
<dbReference type="OrthoDB" id="10592210at2759"/>
<proteinExistence type="predicted"/>
<dbReference type="EMBL" id="JABCRI010000013">
    <property type="protein sequence ID" value="KAF8395169.1"/>
    <property type="molecule type" value="Genomic_DNA"/>
</dbReference>
<dbReference type="AlphaFoldDB" id="A0A834YTC5"/>
<evidence type="ECO:0000313" key="1">
    <source>
        <dbReference type="EMBL" id="KAF8395169.1"/>
    </source>
</evidence>
<dbReference type="PANTHER" id="PTHR11732">
    <property type="entry name" value="ALDO/KETO REDUCTASE"/>
    <property type="match status" value="1"/>
</dbReference>
<dbReference type="InterPro" id="IPR036812">
    <property type="entry name" value="NAD(P)_OxRdtase_dom_sf"/>
</dbReference>
<sequence length="117" mass="12511">MPAIGLGTWKAPPGVIGEAVIAAIKVGVAIEELFSTGVVKRNEIYIYTCSDYAPEDVSKALSKSLEDLQLDYLDLYLAYSPLGSPGSWIKGEILKDPTVIEIAENLNKSPAQVALMG</sequence>
<organism evidence="1 2">
    <name type="scientific">Tetracentron sinense</name>
    <name type="common">Spur-leaf</name>
    <dbReference type="NCBI Taxonomy" id="13715"/>
    <lineage>
        <taxon>Eukaryota</taxon>
        <taxon>Viridiplantae</taxon>
        <taxon>Streptophyta</taxon>
        <taxon>Embryophyta</taxon>
        <taxon>Tracheophyta</taxon>
        <taxon>Spermatophyta</taxon>
        <taxon>Magnoliopsida</taxon>
        <taxon>Trochodendrales</taxon>
        <taxon>Trochodendraceae</taxon>
        <taxon>Tetracentron</taxon>
    </lineage>
</organism>
<protein>
    <recommendedName>
        <fullName evidence="3">NADP-dependent oxidoreductase domain-containing protein</fullName>
    </recommendedName>
</protein>
<keyword evidence="2" id="KW-1185">Reference proteome</keyword>
<evidence type="ECO:0008006" key="3">
    <source>
        <dbReference type="Google" id="ProtNLM"/>
    </source>
</evidence>
<dbReference type="SUPFAM" id="SSF51430">
    <property type="entry name" value="NAD(P)-linked oxidoreductase"/>
    <property type="match status" value="1"/>
</dbReference>
<accession>A0A834YTC5</accession>
<dbReference type="Gene3D" id="3.20.20.100">
    <property type="entry name" value="NADP-dependent oxidoreductase domain"/>
    <property type="match status" value="2"/>
</dbReference>
<evidence type="ECO:0000313" key="2">
    <source>
        <dbReference type="Proteomes" id="UP000655225"/>
    </source>
</evidence>
<gene>
    <name evidence="1" type="ORF">HHK36_019110</name>
</gene>
<reference evidence="1 2" key="1">
    <citation type="submission" date="2020-04" db="EMBL/GenBank/DDBJ databases">
        <title>Plant Genome Project.</title>
        <authorList>
            <person name="Zhang R.-G."/>
        </authorList>
    </citation>
    <scope>NUCLEOTIDE SEQUENCE [LARGE SCALE GENOMIC DNA]</scope>
    <source>
        <strain evidence="1">YNK0</strain>
        <tissue evidence="1">Leaf</tissue>
    </source>
</reference>
<name>A0A834YTC5_TETSI</name>
<dbReference type="GO" id="GO:0016491">
    <property type="term" value="F:oxidoreductase activity"/>
    <property type="evidence" value="ECO:0007669"/>
    <property type="project" value="InterPro"/>
</dbReference>
<comment type="caution">
    <text evidence="1">The sequence shown here is derived from an EMBL/GenBank/DDBJ whole genome shotgun (WGS) entry which is preliminary data.</text>
</comment>